<gene>
    <name evidence="1" type="ORF">Naga_101759g1</name>
</gene>
<name>W7TAS8_9STRA</name>
<accession>W7TAS8</accession>
<sequence length="203" mass="22605">RRRRRKEKKNARPASFPAFTFSFPTFLPLLGLPILCSTAIKASNPFPSHHLSIPDWRTLLMKALALPSSPPASASGQDPPSCLTPPTRYSAFENILLLLSLQEMKVLFPEVVGREGGKEVWVRELLQTRPVVVEAMTRTWEGKGGRRRANGGEEVKQEEGEGQGMMAFFGLIFPEEATADIQRHLFDAQESFAKEACRNLVGL</sequence>
<dbReference type="AlphaFoldDB" id="W7TAS8"/>
<reference evidence="1 2" key="1">
    <citation type="journal article" date="2014" name="Mol. Plant">
        <title>Chromosome Scale Genome Assembly and Transcriptome Profiling of Nannochloropsis gaditana in Nitrogen Depletion.</title>
        <authorList>
            <person name="Corteggiani Carpinelli E."/>
            <person name="Telatin A."/>
            <person name="Vitulo N."/>
            <person name="Forcato C."/>
            <person name="D'Angelo M."/>
            <person name="Schiavon R."/>
            <person name="Vezzi A."/>
            <person name="Giacometti G.M."/>
            <person name="Morosinotto T."/>
            <person name="Valle G."/>
        </authorList>
    </citation>
    <scope>NUCLEOTIDE SEQUENCE [LARGE SCALE GENOMIC DNA]</scope>
    <source>
        <strain evidence="1 2">B-31</strain>
    </source>
</reference>
<comment type="caution">
    <text evidence="1">The sequence shown here is derived from an EMBL/GenBank/DDBJ whole genome shotgun (WGS) entry which is preliminary data.</text>
</comment>
<feature type="non-terminal residue" evidence="1">
    <location>
        <position position="1"/>
    </location>
</feature>
<evidence type="ECO:0000313" key="2">
    <source>
        <dbReference type="Proteomes" id="UP000019335"/>
    </source>
</evidence>
<evidence type="ECO:0000313" key="1">
    <source>
        <dbReference type="EMBL" id="EWM24135.1"/>
    </source>
</evidence>
<keyword evidence="2" id="KW-1185">Reference proteome</keyword>
<dbReference type="EMBL" id="AZIL01001339">
    <property type="protein sequence ID" value="EWM24135.1"/>
    <property type="molecule type" value="Genomic_DNA"/>
</dbReference>
<proteinExistence type="predicted"/>
<dbReference type="Proteomes" id="UP000019335">
    <property type="component" value="Chromosome 14"/>
</dbReference>
<organism evidence="1 2">
    <name type="scientific">Nannochloropsis gaditana</name>
    <dbReference type="NCBI Taxonomy" id="72520"/>
    <lineage>
        <taxon>Eukaryota</taxon>
        <taxon>Sar</taxon>
        <taxon>Stramenopiles</taxon>
        <taxon>Ochrophyta</taxon>
        <taxon>Eustigmatophyceae</taxon>
        <taxon>Eustigmatales</taxon>
        <taxon>Monodopsidaceae</taxon>
        <taxon>Nannochloropsis</taxon>
    </lineage>
</organism>
<protein>
    <submittedName>
        <fullName evidence="1">Uncharacterized protein</fullName>
    </submittedName>
</protein>